<dbReference type="InterPro" id="IPR023393">
    <property type="entry name" value="START-like_dom_sf"/>
</dbReference>
<dbReference type="InterPro" id="IPR013538">
    <property type="entry name" value="ASHA1/2-like_C"/>
</dbReference>
<feature type="domain" description="Activator of Hsp90 ATPase homologue 1/2-like C-terminal" evidence="2">
    <location>
        <begin position="28"/>
        <end position="165"/>
    </location>
</feature>
<dbReference type="Pfam" id="PF08327">
    <property type="entry name" value="AHSA1"/>
    <property type="match status" value="1"/>
</dbReference>
<dbReference type="Proteomes" id="UP000529946">
    <property type="component" value="Unassembled WGS sequence"/>
</dbReference>
<dbReference type="SUPFAM" id="SSF55961">
    <property type="entry name" value="Bet v1-like"/>
    <property type="match status" value="1"/>
</dbReference>
<dbReference type="EMBL" id="JACIDM010000002">
    <property type="protein sequence ID" value="MBB4082984.1"/>
    <property type="molecule type" value="Genomic_DNA"/>
</dbReference>
<organism evidence="3 4">
    <name type="scientific">Brevundimonas lenta</name>
    <dbReference type="NCBI Taxonomy" id="424796"/>
    <lineage>
        <taxon>Bacteria</taxon>
        <taxon>Pseudomonadati</taxon>
        <taxon>Pseudomonadota</taxon>
        <taxon>Alphaproteobacteria</taxon>
        <taxon>Caulobacterales</taxon>
        <taxon>Caulobacteraceae</taxon>
        <taxon>Brevundimonas</taxon>
    </lineage>
</organism>
<evidence type="ECO:0000256" key="1">
    <source>
        <dbReference type="ARBA" id="ARBA00006817"/>
    </source>
</evidence>
<keyword evidence="4" id="KW-1185">Reference proteome</keyword>
<gene>
    <name evidence="3" type="ORF">GGR12_001850</name>
</gene>
<reference evidence="3 4" key="1">
    <citation type="submission" date="2020-08" db="EMBL/GenBank/DDBJ databases">
        <title>Genomic Encyclopedia of Type Strains, Phase IV (KMG-IV): sequencing the most valuable type-strain genomes for metagenomic binning, comparative biology and taxonomic classification.</title>
        <authorList>
            <person name="Goeker M."/>
        </authorList>
    </citation>
    <scope>NUCLEOTIDE SEQUENCE [LARGE SCALE GENOMIC DNA]</scope>
    <source>
        <strain evidence="3 4">DSM 23960</strain>
    </source>
</reference>
<dbReference type="CDD" id="cd08896">
    <property type="entry name" value="SRPBCC_CalC_Aha1-like_3"/>
    <property type="match status" value="1"/>
</dbReference>
<sequence>MAQEISDNPCDTDGVAHEHALSLRRTMDATPEQIWKAWMTPELLQQWFAPRPWSISDVQIDPRPGGVFNFVMHGPDGERFPNSGVFLEVIPGKRWITTDAFTPDWKPAGQPFMVATVELTPTDDGKTEYVATARHWNAETMKQHEAMGFHEGWGTCADQLAELLKTH</sequence>
<dbReference type="RefSeq" id="WP_343053184.1">
    <property type="nucleotide sequence ID" value="NZ_BAAAER010000001.1"/>
</dbReference>
<comment type="caution">
    <text evidence="3">The sequence shown here is derived from an EMBL/GenBank/DDBJ whole genome shotgun (WGS) entry which is preliminary data.</text>
</comment>
<evidence type="ECO:0000313" key="4">
    <source>
        <dbReference type="Proteomes" id="UP000529946"/>
    </source>
</evidence>
<name>A0A7W6NPX2_9CAUL</name>
<dbReference type="Gene3D" id="3.30.530.20">
    <property type="match status" value="1"/>
</dbReference>
<dbReference type="AlphaFoldDB" id="A0A7W6NPX2"/>
<protein>
    <submittedName>
        <fullName evidence="3">Uncharacterized protein YndB with AHSA1/START domain</fullName>
    </submittedName>
</protein>
<evidence type="ECO:0000259" key="2">
    <source>
        <dbReference type="Pfam" id="PF08327"/>
    </source>
</evidence>
<comment type="similarity">
    <text evidence="1">Belongs to the AHA1 family.</text>
</comment>
<evidence type="ECO:0000313" key="3">
    <source>
        <dbReference type="EMBL" id="MBB4082984.1"/>
    </source>
</evidence>
<proteinExistence type="inferred from homology"/>
<accession>A0A7W6NPX2</accession>